<evidence type="ECO:0000313" key="1">
    <source>
        <dbReference type="EMBL" id="JAH28747.1"/>
    </source>
</evidence>
<name>A0A0E9RIY9_ANGAN</name>
<dbReference type="AlphaFoldDB" id="A0A0E9RIY9"/>
<reference evidence="1" key="2">
    <citation type="journal article" date="2015" name="Fish Shellfish Immunol.">
        <title>Early steps in the European eel (Anguilla anguilla)-Vibrio vulnificus interaction in the gills: Role of the RtxA13 toxin.</title>
        <authorList>
            <person name="Callol A."/>
            <person name="Pajuelo D."/>
            <person name="Ebbesson L."/>
            <person name="Teles M."/>
            <person name="MacKenzie S."/>
            <person name="Amaro C."/>
        </authorList>
    </citation>
    <scope>NUCLEOTIDE SEQUENCE</scope>
</reference>
<sequence length="42" mass="4969">MRERTRKIVYTNRERGSIYNTDFNESWSSDLTPFGQQPCAIT</sequence>
<accession>A0A0E9RIY9</accession>
<proteinExistence type="predicted"/>
<reference evidence="1" key="1">
    <citation type="submission" date="2014-11" db="EMBL/GenBank/DDBJ databases">
        <authorList>
            <person name="Amaro Gonzalez C."/>
        </authorList>
    </citation>
    <scope>NUCLEOTIDE SEQUENCE</scope>
</reference>
<dbReference type="EMBL" id="GBXM01079830">
    <property type="protein sequence ID" value="JAH28747.1"/>
    <property type="molecule type" value="Transcribed_RNA"/>
</dbReference>
<dbReference type="EMBL" id="GBXM01066958">
    <property type="protein sequence ID" value="JAH41619.1"/>
    <property type="molecule type" value="Transcribed_RNA"/>
</dbReference>
<organism evidence="1">
    <name type="scientific">Anguilla anguilla</name>
    <name type="common">European freshwater eel</name>
    <name type="synonym">Muraena anguilla</name>
    <dbReference type="NCBI Taxonomy" id="7936"/>
    <lineage>
        <taxon>Eukaryota</taxon>
        <taxon>Metazoa</taxon>
        <taxon>Chordata</taxon>
        <taxon>Craniata</taxon>
        <taxon>Vertebrata</taxon>
        <taxon>Euteleostomi</taxon>
        <taxon>Actinopterygii</taxon>
        <taxon>Neopterygii</taxon>
        <taxon>Teleostei</taxon>
        <taxon>Anguilliformes</taxon>
        <taxon>Anguillidae</taxon>
        <taxon>Anguilla</taxon>
    </lineage>
</organism>
<protein>
    <submittedName>
        <fullName evidence="1">Uncharacterized protein</fullName>
    </submittedName>
</protein>